<accession>N1WZG7</accession>
<dbReference type="Gene3D" id="3.40.50.10740">
    <property type="entry name" value="Class I glutamine amidotransferase-like"/>
    <property type="match status" value="1"/>
</dbReference>
<dbReference type="GO" id="GO:0006508">
    <property type="term" value="P:proteolysis"/>
    <property type="evidence" value="ECO:0007669"/>
    <property type="project" value="UniProtKB-KW"/>
</dbReference>
<feature type="active site" description="Nucleophile" evidence="6">
    <location>
        <position position="109"/>
    </location>
</feature>
<feature type="domain" description="LD-carboxypeptidase N-terminal" evidence="7">
    <location>
        <begin position="13"/>
        <end position="127"/>
    </location>
</feature>
<dbReference type="eggNOG" id="COG1619">
    <property type="taxonomic scope" value="Bacteria"/>
</dbReference>
<evidence type="ECO:0000256" key="5">
    <source>
        <dbReference type="ARBA" id="ARBA00022825"/>
    </source>
</evidence>
<dbReference type="InterPro" id="IPR003507">
    <property type="entry name" value="S66_fam"/>
</dbReference>
<dbReference type="PIRSF" id="PIRSF028757">
    <property type="entry name" value="LD-carboxypeptidase"/>
    <property type="match status" value="1"/>
</dbReference>
<comment type="caution">
    <text evidence="9">The sequence shown here is derived from an EMBL/GenBank/DDBJ whole genome shotgun (WGS) entry which is preliminary data.</text>
</comment>
<dbReference type="RefSeq" id="WP_003434688.1">
    <property type="nucleotide sequence ID" value="NZ_APLF01000001.1"/>
</dbReference>
<dbReference type="AlphaFoldDB" id="N1WZG7"/>
<gene>
    <name evidence="9" type="ORF">pgond44_00495</name>
</gene>
<comment type="similarity">
    <text evidence="1">Belongs to the peptidase S66 family.</text>
</comment>
<evidence type="ECO:0000313" key="9">
    <source>
        <dbReference type="EMBL" id="EMY82557.1"/>
    </source>
</evidence>
<dbReference type="InterPro" id="IPR040449">
    <property type="entry name" value="Peptidase_S66_N"/>
</dbReference>
<evidence type="ECO:0000256" key="3">
    <source>
        <dbReference type="ARBA" id="ARBA00022670"/>
    </source>
</evidence>
<dbReference type="GO" id="GO:0004180">
    <property type="term" value="F:carboxypeptidase activity"/>
    <property type="evidence" value="ECO:0007669"/>
    <property type="project" value="UniProtKB-KW"/>
</dbReference>
<dbReference type="PANTHER" id="PTHR30237">
    <property type="entry name" value="MURAMOYLTETRAPEPTIDE CARBOXYPEPTIDASE"/>
    <property type="match status" value="1"/>
</dbReference>
<dbReference type="GO" id="GO:0008236">
    <property type="term" value="F:serine-type peptidase activity"/>
    <property type="evidence" value="ECO:0007669"/>
    <property type="project" value="UniProtKB-KW"/>
</dbReference>
<protein>
    <submittedName>
        <fullName evidence="9">Muramoyltetrapeptide carboxypeptidase LdcA</fullName>
    </submittedName>
</protein>
<dbReference type="STRING" id="1189619.pgond44_00495"/>
<name>N1WZG7_9FLAO</name>
<dbReference type="SUPFAM" id="SSF141986">
    <property type="entry name" value="LD-carboxypeptidase A C-terminal domain-like"/>
    <property type="match status" value="1"/>
</dbReference>
<feature type="active site" description="Charge relay system" evidence="6">
    <location>
        <position position="272"/>
    </location>
</feature>
<dbReference type="InterPro" id="IPR029062">
    <property type="entry name" value="Class_I_gatase-like"/>
</dbReference>
<dbReference type="InterPro" id="IPR040921">
    <property type="entry name" value="Peptidase_S66C"/>
</dbReference>
<dbReference type="InterPro" id="IPR027478">
    <property type="entry name" value="LdcA_N"/>
</dbReference>
<sequence length="298" mass="32652">MSLPPPLQTGDQVAIIATARCISKAEIQPAIDLLKSWGLKPILGSSIGLQEHQFAGSDQERAKDFQDQLDHPDIKAIWCARGGYGSVRLIDHIDFSSLKKQPKWIIGYSDVTAIHLHLQSLSFASLHAQMALGIEIKSSSTSIQLQKVLFGDDASIYSKNIHPLQKNGVASGEIIGGNLSVLYSILGSSSTPSFEGKILFLEDLDEYLYHIDRMMQSLKRSGVLKVIKGLIVGGMTDMNDNTIPFGKTAEETISEAVQDYNYPVCFHFPAGHTHANLPLIFGKVARLEVSSSQIQLTY</sequence>
<dbReference type="Pfam" id="PF17676">
    <property type="entry name" value="Peptidase_S66C"/>
    <property type="match status" value="1"/>
</dbReference>
<evidence type="ECO:0000256" key="1">
    <source>
        <dbReference type="ARBA" id="ARBA00010233"/>
    </source>
</evidence>
<evidence type="ECO:0000313" key="10">
    <source>
        <dbReference type="Proteomes" id="UP000012317"/>
    </source>
</evidence>
<keyword evidence="5" id="KW-0720">Serine protease</keyword>
<feature type="domain" description="LD-carboxypeptidase C-terminal" evidence="8">
    <location>
        <begin position="171"/>
        <end position="287"/>
    </location>
</feature>
<keyword evidence="4" id="KW-0378">Hydrolase</keyword>
<dbReference type="CDD" id="cd07025">
    <property type="entry name" value="Peptidase_S66"/>
    <property type="match status" value="1"/>
</dbReference>
<evidence type="ECO:0000256" key="2">
    <source>
        <dbReference type="ARBA" id="ARBA00022645"/>
    </source>
</evidence>
<reference evidence="9 10" key="1">
    <citation type="journal article" date="2014" name="Genome Biol. Evol.">
        <title>Extensive gene acquisition in the extremely psychrophilic bacterial species Psychroflexus torquis and the link to sea-ice ecosystem specialism.</title>
        <authorList>
            <person name="Feng S."/>
            <person name="Powell S.M."/>
            <person name="Wilson R."/>
            <person name="Bowman J.P."/>
        </authorList>
    </citation>
    <scope>NUCLEOTIDE SEQUENCE [LARGE SCALE GENOMIC DNA]</scope>
    <source>
        <strain evidence="9 10">ACAM 44</strain>
    </source>
</reference>
<dbReference type="PANTHER" id="PTHR30237:SF2">
    <property type="entry name" value="MUREIN TETRAPEPTIDE CARBOXYPEPTIDASE"/>
    <property type="match status" value="1"/>
</dbReference>
<dbReference type="Proteomes" id="UP000012317">
    <property type="component" value="Unassembled WGS sequence"/>
</dbReference>
<dbReference type="Gene3D" id="3.50.30.60">
    <property type="entry name" value="LD-carboxypeptidase A C-terminal domain-like"/>
    <property type="match status" value="1"/>
</dbReference>
<dbReference type="InterPro" id="IPR027461">
    <property type="entry name" value="Carboxypeptidase_A_C_sf"/>
</dbReference>
<feature type="active site" description="Charge relay system" evidence="6">
    <location>
        <position position="202"/>
    </location>
</feature>
<dbReference type="SUPFAM" id="SSF52317">
    <property type="entry name" value="Class I glutamine amidotransferase-like"/>
    <property type="match status" value="1"/>
</dbReference>
<organism evidence="9 10">
    <name type="scientific">Psychroflexus gondwanensis ACAM 44</name>
    <dbReference type="NCBI Taxonomy" id="1189619"/>
    <lineage>
        <taxon>Bacteria</taxon>
        <taxon>Pseudomonadati</taxon>
        <taxon>Bacteroidota</taxon>
        <taxon>Flavobacteriia</taxon>
        <taxon>Flavobacteriales</taxon>
        <taxon>Flavobacteriaceae</taxon>
        <taxon>Psychroflexus</taxon>
    </lineage>
</organism>
<evidence type="ECO:0000259" key="8">
    <source>
        <dbReference type="Pfam" id="PF17676"/>
    </source>
</evidence>
<dbReference type="EMBL" id="APLF01000001">
    <property type="protein sequence ID" value="EMY82557.1"/>
    <property type="molecule type" value="Genomic_DNA"/>
</dbReference>
<keyword evidence="3" id="KW-0645">Protease</keyword>
<dbReference type="Pfam" id="PF02016">
    <property type="entry name" value="Peptidase_S66"/>
    <property type="match status" value="1"/>
</dbReference>
<evidence type="ECO:0000259" key="7">
    <source>
        <dbReference type="Pfam" id="PF02016"/>
    </source>
</evidence>
<keyword evidence="10" id="KW-1185">Reference proteome</keyword>
<proteinExistence type="inferred from homology"/>
<dbReference type="PATRIC" id="fig|1189619.4.peg.99"/>
<evidence type="ECO:0000256" key="4">
    <source>
        <dbReference type="ARBA" id="ARBA00022801"/>
    </source>
</evidence>
<evidence type="ECO:0000256" key="6">
    <source>
        <dbReference type="PIRSR" id="PIRSR028757-1"/>
    </source>
</evidence>
<keyword evidence="2 9" id="KW-0121">Carboxypeptidase</keyword>